<keyword evidence="4" id="KW-0206">Cytoskeleton</keyword>
<dbReference type="InterPro" id="IPR052102">
    <property type="entry name" value="Enkurin_domain-protein"/>
</dbReference>
<sequence length="374" mass="42722">MSNPPVRRVTTLKGILSMPRVVRGRNFLKENKLSLRQLEKSTTEKLDAKKPVRPKWMPNMRREGSEMLDSKSDRPSPVSENKQNKTQDKTILARNRKSLRSYQQSGLAGSESDERFGGLEEPHTAFDDLSEKTEKDFVHSTDSEYCSSCGTQRSATSIGTQTEDIKDELYLTNALKKCSFDGGSTLSNQYNDNDEDEELLSPRKNMNDWNKMPMPDYDLNTEVASDEEAPLSARSRYTVATMASTATSTTSIGSKRREHKLGSRDQLRLPRYLEKMKRESAAALAKQLADTPDPDCPRGHSLLTEQERLGRLNSAQSRYDDLIREVNHMPFTSQSLWVRSRKDEINKELDLVDREIRLYSKPKVYIDSSKSYFK</sequence>
<accession>A0A3B0KU38</accession>
<feature type="compositionally biased region" description="Basic and acidic residues" evidence="6">
    <location>
        <begin position="112"/>
        <end position="121"/>
    </location>
</feature>
<evidence type="ECO:0000256" key="3">
    <source>
        <dbReference type="ARBA" id="ARBA00022490"/>
    </source>
</evidence>
<reference evidence="9" key="1">
    <citation type="submission" date="2018-01" db="EMBL/GenBank/DDBJ databases">
        <authorList>
            <person name="Alioto T."/>
            <person name="Alioto T."/>
        </authorList>
    </citation>
    <scope>NUCLEOTIDE SEQUENCE [LARGE SCALE GENOMIC DNA]</scope>
</reference>
<comment type="subcellular location">
    <subcellularLocation>
        <location evidence="1">Cell projection</location>
        <location evidence="1">Cilium</location>
    </subcellularLocation>
    <subcellularLocation>
        <location evidence="2">Cytoplasm</location>
        <location evidence="2">Cytoskeleton</location>
    </subcellularLocation>
</comment>
<evidence type="ECO:0000256" key="6">
    <source>
        <dbReference type="SAM" id="MobiDB-lite"/>
    </source>
</evidence>
<dbReference type="PANTHER" id="PTHR21490:SF2">
    <property type="entry name" value="ENKURIN DOMAIN-CONTAINING PROTEIN 1"/>
    <property type="match status" value="1"/>
</dbReference>
<dbReference type="Proteomes" id="UP000268350">
    <property type="component" value="Unassembled WGS sequence"/>
</dbReference>
<evidence type="ECO:0000313" key="8">
    <source>
        <dbReference type="EMBL" id="SPP88811.1"/>
    </source>
</evidence>
<evidence type="ECO:0000256" key="2">
    <source>
        <dbReference type="ARBA" id="ARBA00004245"/>
    </source>
</evidence>
<dbReference type="OrthoDB" id="10264920at2759"/>
<evidence type="ECO:0000313" key="9">
    <source>
        <dbReference type="Proteomes" id="UP000268350"/>
    </source>
</evidence>
<keyword evidence="9" id="KW-1185">Reference proteome</keyword>
<proteinExistence type="predicted"/>
<dbReference type="InterPro" id="IPR027012">
    <property type="entry name" value="Enkurin_dom"/>
</dbReference>
<name>A0A3B0KU38_DROGU</name>
<dbReference type="Pfam" id="PF13864">
    <property type="entry name" value="Enkurin"/>
    <property type="match status" value="1"/>
</dbReference>
<dbReference type="OMA" id="IREVNHM"/>
<feature type="compositionally biased region" description="Basic and acidic residues" evidence="6">
    <location>
        <begin position="60"/>
        <end position="74"/>
    </location>
</feature>
<protein>
    <submittedName>
        <fullName evidence="8">Blast:Enkurin domain-containing protein 1</fullName>
    </submittedName>
</protein>
<dbReference type="GO" id="GO:0005929">
    <property type="term" value="C:cilium"/>
    <property type="evidence" value="ECO:0007669"/>
    <property type="project" value="UniProtKB-SubCell"/>
</dbReference>
<feature type="compositionally biased region" description="Basic and acidic residues" evidence="6">
    <location>
        <begin position="37"/>
        <end position="50"/>
    </location>
</feature>
<evidence type="ECO:0000256" key="5">
    <source>
        <dbReference type="ARBA" id="ARBA00023273"/>
    </source>
</evidence>
<evidence type="ECO:0000256" key="4">
    <source>
        <dbReference type="ARBA" id="ARBA00023212"/>
    </source>
</evidence>
<feature type="region of interest" description="Disordered" evidence="6">
    <location>
        <begin position="37"/>
        <end position="121"/>
    </location>
</feature>
<dbReference type="EMBL" id="OUUW01000016">
    <property type="protein sequence ID" value="SPP88811.1"/>
    <property type="molecule type" value="Genomic_DNA"/>
</dbReference>
<dbReference type="PROSITE" id="PS51665">
    <property type="entry name" value="ENKURIN"/>
    <property type="match status" value="1"/>
</dbReference>
<keyword evidence="5" id="KW-0966">Cell projection</keyword>
<dbReference type="GO" id="GO:0005881">
    <property type="term" value="C:cytoplasmic microtubule"/>
    <property type="evidence" value="ECO:0007669"/>
    <property type="project" value="TreeGrafter"/>
</dbReference>
<gene>
    <name evidence="8" type="ORF">DGUA_6G018595</name>
</gene>
<evidence type="ECO:0000256" key="1">
    <source>
        <dbReference type="ARBA" id="ARBA00004138"/>
    </source>
</evidence>
<evidence type="ECO:0000259" key="7">
    <source>
        <dbReference type="PROSITE" id="PS51665"/>
    </source>
</evidence>
<dbReference type="STRING" id="7266.A0A3B0KU38"/>
<keyword evidence="3" id="KW-0963">Cytoplasm</keyword>
<feature type="domain" description="Enkurin" evidence="7">
    <location>
        <begin position="275"/>
        <end position="367"/>
    </location>
</feature>
<organism evidence="8 9">
    <name type="scientific">Drosophila guanche</name>
    <name type="common">Fruit fly</name>
    <dbReference type="NCBI Taxonomy" id="7266"/>
    <lineage>
        <taxon>Eukaryota</taxon>
        <taxon>Metazoa</taxon>
        <taxon>Ecdysozoa</taxon>
        <taxon>Arthropoda</taxon>
        <taxon>Hexapoda</taxon>
        <taxon>Insecta</taxon>
        <taxon>Pterygota</taxon>
        <taxon>Neoptera</taxon>
        <taxon>Endopterygota</taxon>
        <taxon>Diptera</taxon>
        <taxon>Brachycera</taxon>
        <taxon>Muscomorpha</taxon>
        <taxon>Ephydroidea</taxon>
        <taxon>Drosophilidae</taxon>
        <taxon>Drosophila</taxon>
        <taxon>Sophophora</taxon>
    </lineage>
</organism>
<dbReference type="AlphaFoldDB" id="A0A3B0KU38"/>
<feature type="region of interest" description="Disordered" evidence="6">
    <location>
        <begin position="245"/>
        <end position="264"/>
    </location>
</feature>
<dbReference type="PANTHER" id="PTHR21490">
    <property type="entry name" value="ENKURIN-RELATED"/>
    <property type="match status" value="1"/>
</dbReference>